<dbReference type="FunFam" id="1.10.8.60:FF:000013">
    <property type="entry name" value="DNA polymerase III subunit gamma/tau"/>
    <property type="match status" value="1"/>
</dbReference>
<dbReference type="EMBL" id="PVWJ01000114">
    <property type="protein sequence ID" value="PSB01338.1"/>
    <property type="molecule type" value="Genomic_DNA"/>
</dbReference>
<dbReference type="NCBIfam" id="NF011510">
    <property type="entry name" value="PRK14948.1"/>
    <property type="match status" value="1"/>
</dbReference>
<dbReference type="PANTHER" id="PTHR11669:SF0">
    <property type="entry name" value="PROTEIN STICHEL-LIKE 2"/>
    <property type="match status" value="1"/>
</dbReference>
<dbReference type="OrthoDB" id="9810148at2"/>
<keyword evidence="4 12" id="KW-0235">DNA replication</keyword>
<dbReference type="PANTHER" id="PTHR11669">
    <property type="entry name" value="REPLICATION FACTOR C / DNA POLYMERASE III GAMMA-TAU SUBUNIT"/>
    <property type="match status" value="1"/>
</dbReference>
<evidence type="ECO:0000259" key="13">
    <source>
        <dbReference type="SMART" id="SM00382"/>
    </source>
</evidence>
<gene>
    <name evidence="12" type="primary">dnaX</name>
    <name evidence="14" type="ORF">C7B64_18930</name>
</gene>
<evidence type="ECO:0000256" key="12">
    <source>
        <dbReference type="RuleBase" id="RU364063"/>
    </source>
</evidence>
<keyword evidence="8 12" id="KW-0067">ATP-binding</keyword>
<keyword evidence="10" id="KW-0175">Coiled coil</keyword>
<comment type="similarity">
    <text evidence="1 12">Belongs to the DnaX/STICHEL family.</text>
</comment>
<keyword evidence="5" id="KW-0479">Metal-binding</keyword>
<evidence type="ECO:0000256" key="5">
    <source>
        <dbReference type="ARBA" id="ARBA00022723"/>
    </source>
</evidence>
<dbReference type="SUPFAM" id="SSF48019">
    <property type="entry name" value="post-AAA+ oligomerization domain-like"/>
    <property type="match status" value="1"/>
</dbReference>
<dbReference type="GO" id="GO:0006261">
    <property type="term" value="P:DNA-templated DNA replication"/>
    <property type="evidence" value="ECO:0007669"/>
    <property type="project" value="TreeGrafter"/>
</dbReference>
<protein>
    <recommendedName>
        <fullName evidence="12">DNA polymerase III subunit gamma/tau</fullName>
        <ecNumber evidence="12">2.7.7.7</ecNumber>
    </recommendedName>
</protein>
<organism evidence="14 15">
    <name type="scientific">Merismopedia glauca CCAP 1448/3</name>
    <dbReference type="NCBI Taxonomy" id="1296344"/>
    <lineage>
        <taxon>Bacteria</taxon>
        <taxon>Bacillati</taxon>
        <taxon>Cyanobacteriota</taxon>
        <taxon>Cyanophyceae</taxon>
        <taxon>Synechococcales</taxon>
        <taxon>Merismopediaceae</taxon>
        <taxon>Merismopedia</taxon>
    </lineage>
</organism>
<dbReference type="Pfam" id="PF12169">
    <property type="entry name" value="DNA_pol3_gamma3"/>
    <property type="match status" value="1"/>
</dbReference>
<evidence type="ECO:0000256" key="2">
    <source>
        <dbReference type="ARBA" id="ARBA00022679"/>
    </source>
</evidence>
<evidence type="ECO:0000256" key="10">
    <source>
        <dbReference type="ARBA" id="ARBA00023054"/>
    </source>
</evidence>
<sequence length="663" mass="71587">MSYIPLHHKYRPQTFGDLVGQEAIATTLSNAISRQQIAPAYLFTGPRGTGKTSSARILAKSLNCLAFQTPTLIPCGECDVCTKISLGLALDIIEIDAASNTGVDNIREIIERAQFSPVQCRYKVYIIDEVHMLSTAAFNALLKTLEEPPNHVVFVLATTDPQRVLPTITSRCQRYHFRRIPLEAMVGHLQKIAATEAIKLTPGALTLVAQVAQGGLRDAESLLDQLSLLGEEVDEDRVWDLVGAVPERDLLQLLEALAFRSPEGTLSQIRDLLERGREPLVVLQQLAGFYRDLLIAKTAPSRGDLVALTDAGWQKLVALAENWDLEAIIWGQQHLKSSELQLKQTTQPRLWLEVGLLGLLEPNPKASVTEPRIPQAVPGNAPTVKLEPVQPIPTQEIVTSTPPAPVAIPTQRIVAATPVNMSSQATVVEDNEAIAQEISAPASEFVADTGSNYDLQAVWAQIIANLQPLATQALLNQHCYLLEFDGESAEIGVKSQPLLKHAQVKLPNIEAAFRRIYQQPVRITLKVALPGSVTSTSAKMKQPAALEAVPFGAAEGQAQPAMGKVLYTPYANAAPVVQATVTEPAPPIEINQPTTDLEVVVTATSEVDDSKAIDAARSLAKFFGGELIQLADEVTSSSSGNLALGSNLDSSLEAVSDDDEIDF</sequence>
<dbReference type="AlphaFoldDB" id="A0A2T1BZJ9"/>
<evidence type="ECO:0000256" key="4">
    <source>
        <dbReference type="ARBA" id="ARBA00022705"/>
    </source>
</evidence>
<name>A0A2T1BZJ9_9CYAN</name>
<keyword evidence="2 12" id="KW-0808">Transferase</keyword>
<dbReference type="Gene3D" id="1.20.272.10">
    <property type="match status" value="1"/>
</dbReference>
<comment type="subunit">
    <text evidence="12">DNA polymerase III contains a core (composed of alpha, epsilon and theta chains) that associates with a tau subunit. This core dimerizes to form the POLIII' complex. PolIII' associates with the gamma complex (composed of gamma, delta, delta', psi and chi chains) and with the beta chain to form the complete DNA polymerase III complex.</text>
</comment>
<evidence type="ECO:0000256" key="7">
    <source>
        <dbReference type="ARBA" id="ARBA00022833"/>
    </source>
</evidence>
<dbReference type="GO" id="GO:0009360">
    <property type="term" value="C:DNA polymerase III complex"/>
    <property type="evidence" value="ECO:0007669"/>
    <property type="project" value="InterPro"/>
</dbReference>
<dbReference type="NCBIfam" id="NF004046">
    <property type="entry name" value="PRK05563.1"/>
    <property type="match status" value="1"/>
</dbReference>
<keyword evidence="6 12" id="KW-0547">Nucleotide-binding</keyword>
<dbReference type="Gene3D" id="3.40.50.300">
    <property type="entry name" value="P-loop containing nucleotide triphosphate hydrolases"/>
    <property type="match status" value="1"/>
</dbReference>
<dbReference type="InterPro" id="IPR008921">
    <property type="entry name" value="DNA_pol3_clamp-load_cplx_C"/>
</dbReference>
<dbReference type="InterPro" id="IPR012763">
    <property type="entry name" value="DNA_pol_III_sug/sutau_N"/>
</dbReference>
<evidence type="ECO:0000256" key="1">
    <source>
        <dbReference type="ARBA" id="ARBA00006360"/>
    </source>
</evidence>
<dbReference type="InterPro" id="IPR045085">
    <property type="entry name" value="HLD_clamp_pol_III_gamma_tau"/>
</dbReference>
<dbReference type="NCBIfam" id="TIGR02397">
    <property type="entry name" value="dnaX_nterm"/>
    <property type="match status" value="1"/>
</dbReference>
<reference evidence="14 15" key="2">
    <citation type="submission" date="2018-03" db="EMBL/GenBank/DDBJ databases">
        <title>The ancient ancestry and fast evolution of plastids.</title>
        <authorList>
            <person name="Moore K.R."/>
            <person name="Magnabosco C."/>
            <person name="Momper L."/>
            <person name="Gold D.A."/>
            <person name="Bosak T."/>
            <person name="Fournier G.P."/>
        </authorList>
    </citation>
    <scope>NUCLEOTIDE SEQUENCE [LARGE SCALE GENOMIC DNA]</scope>
    <source>
        <strain evidence="14 15">CCAP 1448/3</strain>
    </source>
</reference>
<dbReference type="InterPro" id="IPR050238">
    <property type="entry name" value="DNA_Rep/Repair_Clamp_Loader"/>
</dbReference>
<dbReference type="GO" id="GO:0003887">
    <property type="term" value="F:DNA-directed DNA polymerase activity"/>
    <property type="evidence" value="ECO:0007669"/>
    <property type="project" value="UniProtKB-KW"/>
</dbReference>
<dbReference type="Proteomes" id="UP000238762">
    <property type="component" value="Unassembled WGS sequence"/>
</dbReference>
<dbReference type="Gene3D" id="1.10.8.60">
    <property type="match status" value="1"/>
</dbReference>
<dbReference type="Pfam" id="PF22608">
    <property type="entry name" value="DNAX_ATPase_lid"/>
    <property type="match status" value="1"/>
</dbReference>
<dbReference type="CDD" id="cd18137">
    <property type="entry name" value="HLD_clamp_pol_III_gamma_tau"/>
    <property type="match status" value="1"/>
</dbReference>
<evidence type="ECO:0000313" key="15">
    <source>
        <dbReference type="Proteomes" id="UP000238762"/>
    </source>
</evidence>
<keyword evidence="9 12" id="KW-0239">DNA-directed DNA polymerase</keyword>
<dbReference type="SUPFAM" id="SSF52540">
    <property type="entry name" value="P-loop containing nucleoside triphosphate hydrolases"/>
    <property type="match status" value="1"/>
</dbReference>
<evidence type="ECO:0000256" key="3">
    <source>
        <dbReference type="ARBA" id="ARBA00022695"/>
    </source>
</evidence>
<dbReference type="Pfam" id="PF13177">
    <property type="entry name" value="DNA_pol3_delta2"/>
    <property type="match status" value="1"/>
</dbReference>
<keyword evidence="7" id="KW-0862">Zinc</keyword>
<evidence type="ECO:0000313" key="14">
    <source>
        <dbReference type="EMBL" id="PSB01338.1"/>
    </source>
</evidence>
<evidence type="ECO:0000256" key="9">
    <source>
        <dbReference type="ARBA" id="ARBA00022932"/>
    </source>
</evidence>
<dbReference type="FunFam" id="3.40.50.300:FF:000014">
    <property type="entry name" value="DNA polymerase III subunit gamma/tau"/>
    <property type="match status" value="1"/>
</dbReference>
<dbReference type="InterPro" id="IPR027417">
    <property type="entry name" value="P-loop_NTPase"/>
</dbReference>
<comment type="catalytic activity">
    <reaction evidence="11 12">
        <text>DNA(n) + a 2'-deoxyribonucleoside 5'-triphosphate = DNA(n+1) + diphosphate</text>
        <dbReference type="Rhea" id="RHEA:22508"/>
        <dbReference type="Rhea" id="RHEA-COMP:17339"/>
        <dbReference type="Rhea" id="RHEA-COMP:17340"/>
        <dbReference type="ChEBI" id="CHEBI:33019"/>
        <dbReference type="ChEBI" id="CHEBI:61560"/>
        <dbReference type="ChEBI" id="CHEBI:173112"/>
        <dbReference type="EC" id="2.7.7.7"/>
    </reaction>
</comment>
<keyword evidence="3 12" id="KW-0548">Nucleotidyltransferase</keyword>
<dbReference type="CDD" id="cd00009">
    <property type="entry name" value="AAA"/>
    <property type="match status" value="1"/>
</dbReference>
<comment type="caution">
    <text evidence="14">The sequence shown here is derived from an EMBL/GenBank/DDBJ whole genome shotgun (WGS) entry which is preliminary data.</text>
</comment>
<dbReference type="InterPro" id="IPR003593">
    <property type="entry name" value="AAA+_ATPase"/>
</dbReference>
<evidence type="ECO:0000256" key="8">
    <source>
        <dbReference type="ARBA" id="ARBA00022840"/>
    </source>
</evidence>
<dbReference type="SMART" id="SM00382">
    <property type="entry name" value="AAA"/>
    <property type="match status" value="1"/>
</dbReference>
<evidence type="ECO:0000256" key="6">
    <source>
        <dbReference type="ARBA" id="ARBA00022741"/>
    </source>
</evidence>
<accession>A0A2T1BZJ9</accession>
<dbReference type="GO" id="GO:0005524">
    <property type="term" value="F:ATP binding"/>
    <property type="evidence" value="ECO:0007669"/>
    <property type="project" value="UniProtKB-KW"/>
</dbReference>
<dbReference type="Pfam" id="PF23007">
    <property type="entry name" value="DnaA_N-like_STI"/>
    <property type="match status" value="1"/>
</dbReference>
<dbReference type="GO" id="GO:0046872">
    <property type="term" value="F:metal ion binding"/>
    <property type="evidence" value="ECO:0007669"/>
    <property type="project" value="UniProtKB-KW"/>
</dbReference>
<dbReference type="EC" id="2.7.7.7" evidence="12"/>
<comment type="function">
    <text evidence="12">DNA polymerase III is a complex, multichain enzyme responsible for most of the replicative synthesis in bacteria. This DNA polymerase also exhibits 3' to 5' exonuclease activity.</text>
</comment>
<dbReference type="GO" id="GO:0003677">
    <property type="term" value="F:DNA binding"/>
    <property type="evidence" value="ECO:0007669"/>
    <property type="project" value="InterPro"/>
</dbReference>
<evidence type="ECO:0000256" key="11">
    <source>
        <dbReference type="ARBA" id="ARBA00049244"/>
    </source>
</evidence>
<dbReference type="InterPro" id="IPR054506">
    <property type="entry name" value="DnaA_N-like_STI"/>
</dbReference>
<keyword evidence="15" id="KW-1185">Reference proteome</keyword>
<feature type="domain" description="AAA+ ATPase" evidence="13">
    <location>
        <begin position="37"/>
        <end position="181"/>
    </location>
</feature>
<dbReference type="InterPro" id="IPR022754">
    <property type="entry name" value="DNA_pol_III_gamma-3"/>
</dbReference>
<dbReference type="RefSeq" id="WP_106290274.1">
    <property type="nucleotide sequence ID" value="NZ_CAWNTC010000146.1"/>
</dbReference>
<proteinExistence type="inferred from homology"/>
<reference evidence="14 15" key="1">
    <citation type="submission" date="2018-02" db="EMBL/GenBank/DDBJ databases">
        <authorList>
            <person name="Cohen D.B."/>
            <person name="Kent A.D."/>
        </authorList>
    </citation>
    <scope>NUCLEOTIDE SEQUENCE [LARGE SCALE GENOMIC DNA]</scope>
    <source>
        <strain evidence="14 15">CCAP 1448/3</strain>
    </source>
</reference>